<name>A0A1I9GD05_BRUMA</name>
<dbReference type="EMBL" id="LN856902">
    <property type="protein sequence ID" value="CRZ23657.1"/>
    <property type="molecule type" value="Genomic_DNA"/>
</dbReference>
<dbReference type="WormBase" id="Bm9375">
    <property type="protein sequence ID" value="BM16906"/>
    <property type="gene ID" value="WBGene00229636"/>
</dbReference>
<dbReference type="Gene3D" id="2.30.30.140">
    <property type="match status" value="1"/>
</dbReference>
<reference evidence="3" key="1">
    <citation type="journal article" date="2007" name="Science">
        <title>Draft genome of the filarial nematode parasite Brugia malayi.</title>
        <authorList>
            <person name="Ghedin E."/>
            <person name="Wang S."/>
            <person name="Spiro D."/>
            <person name="Caler E."/>
            <person name="Zhao Q."/>
            <person name="Crabtree J."/>
            <person name="Allen J.E."/>
            <person name="Delcher A.L."/>
            <person name="Guiliano D.B."/>
            <person name="Miranda-Saavedra D."/>
            <person name="Angiuoli S.V."/>
            <person name="Creasy T."/>
            <person name="Amedeo P."/>
            <person name="Haas B."/>
            <person name="El-Sayed N.M."/>
            <person name="Wortman J.R."/>
            <person name="Feldblyum T."/>
            <person name="Tallon L."/>
            <person name="Schatz M."/>
            <person name="Shumway M."/>
            <person name="Koo H."/>
            <person name="Salzberg S.L."/>
            <person name="Schobel S."/>
            <person name="Pertea M."/>
            <person name="Pop M."/>
            <person name="White O."/>
            <person name="Barton G.J."/>
            <person name="Carlow C.K."/>
            <person name="Crawford M.J."/>
            <person name="Daub J."/>
            <person name="Dimmic M.W."/>
            <person name="Estes C.F."/>
            <person name="Foster J.M."/>
            <person name="Ganatra M."/>
            <person name="Gregory W.F."/>
            <person name="Johnson N.M."/>
            <person name="Jin J."/>
            <person name="Komuniecki R."/>
            <person name="Korf I."/>
            <person name="Kumar S."/>
            <person name="Laney S."/>
            <person name="Li B.W."/>
            <person name="Li W."/>
            <person name="Lindblom T.H."/>
            <person name="Lustigman S."/>
            <person name="Ma D."/>
            <person name="Maina C.V."/>
            <person name="Martin D.M."/>
            <person name="McCarter J.P."/>
            <person name="McReynolds L."/>
            <person name="Mitreva M."/>
            <person name="Nutman T.B."/>
            <person name="Parkinson J."/>
            <person name="Peregrin-Alvarez J.M."/>
            <person name="Poole C."/>
            <person name="Ren Q."/>
            <person name="Saunders L."/>
            <person name="Sluder A.E."/>
            <person name="Smith K."/>
            <person name="Stanke M."/>
            <person name="Unnasch T.R."/>
            <person name="Ware J."/>
            <person name="Wei A.D."/>
            <person name="Weil G."/>
            <person name="Williams D.J."/>
            <person name="Zhang Y."/>
            <person name="Williams S.A."/>
            <person name="Fraser-Liggett C."/>
            <person name="Slatko B."/>
            <person name="Blaxter M.L."/>
            <person name="Scott A.L."/>
        </authorList>
    </citation>
    <scope>NUCLEOTIDE SEQUENCE</scope>
    <source>
        <strain evidence="3">FR3</strain>
    </source>
</reference>
<dbReference type="SUPFAM" id="SSF63748">
    <property type="entry name" value="Tudor/PWWP/MBT"/>
    <property type="match status" value="1"/>
</dbReference>
<dbReference type="Pfam" id="PF00567">
    <property type="entry name" value="TUDOR"/>
    <property type="match status" value="1"/>
</dbReference>
<dbReference type="OMA" id="WIKFNDV"/>
<accession>A0A1I9GD05</accession>
<proteinExistence type="predicted"/>
<dbReference type="CDD" id="cd20379">
    <property type="entry name" value="Tudor_dTUD-like"/>
    <property type="match status" value="1"/>
</dbReference>
<feature type="region of interest" description="Disordered" evidence="1">
    <location>
        <begin position="648"/>
        <end position="682"/>
    </location>
</feature>
<feature type="domain" description="Tudor" evidence="2">
    <location>
        <begin position="355"/>
        <end position="441"/>
    </location>
</feature>
<organism evidence="3">
    <name type="scientific">Brugia malayi</name>
    <name type="common">Filarial nematode worm</name>
    <dbReference type="NCBI Taxonomy" id="6279"/>
    <lineage>
        <taxon>Eukaryota</taxon>
        <taxon>Metazoa</taxon>
        <taxon>Ecdysozoa</taxon>
        <taxon>Nematoda</taxon>
        <taxon>Chromadorea</taxon>
        <taxon>Rhabditida</taxon>
        <taxon>Spirurina</taxon>
        <taxon>Spiruromorpha</taxon>
        <taxon>Filarioidea</taxon>
        <taxon>Onchocercidae</taxon>
        <taxon>Brugia</taxon>
    </lineage>
</organism>
<protein>
    <submittedName>
        <fullName evidence="3">Bm9375</fullName>
    </submittedName>
</protein>
<reference evidence="3" key="2">
    <citation type="submission" date="2012-12" db="EMBL/GenBank/DDBJ databases">
        <authorList>
            <consortium name="WormBase Consortium"/>
            <person name="Ghedin E."/>
            <person name="Paulini M."/>
        </authorList>
    </citation>
    <scope>NUCLEOTIDE SEQUENCE</scope>
    <source>
        <strain evidence="3">FR3</strain>
    </source>
</reference>
<gene>
    <name evidence="3 4" type="ORF">Bm9375</name>
    <name evidence="3" type="ORF">BM_Bm9375</name>
</gene>
<sequence length="682" mass="77322">MSDELIKVVNFDGFISHVSDSGEGSEVIIYVAHVVSDDSRIQEGGKTGAAQDLFNCEDHVSNNDNNFGTIFTIRVGQCVERVAAKDISENERLTKVRLIDKGIDVEVERNALFPSTSCDKIDTDCMCPILVIDAGEEQREVAAQISGRECRCINGNLVVIPSVGLCVKGRLLVSYGNGGYAELKDISLVPAEGQEKFTMEDISESNVNMSPMPKHTEPFRYHCDSIACRRNALGGNGEKYEQGEYDDMMNAYGNEACTFTENHFTNQCNNQFDRNSAAVGNGMSFDRRNYDEGFPGARFDCDREYVPYVYPRTMRIRFDKIDSSLADTFSVFEPNIFTTVERILHEGRQRYSTCPQFDMSLVHQLNGVGCLVKASVDSGCRSLCRAEIIKFANSTNRFSVYLVDYGFYKWIKFNDVFDISVINKRDKILFLPVALFHCRLEKCANGIRLQHLEKGGEYEITIKSRDSEGIFNVHIDRIDDDDGNEDTLTNTRDSLVSFNFNGYSICGFGIPYPMIMPVMVPTILNFGEIISRNQGNRSFAQFGQGDNARDSFFINKDMRTSYRRGYDRSWNCEEGRYRPIECNREFDYNDNFEESINLQNRNTFGQTFHRNNGCWGRRGERNITNRGCRSGKYGPHINTDDLNAAHENFSSDGPEYANPDMENKRSEPIACSESSEQEVCRN</sequence>
<evidence type="ECO:0000256" key="1">
    <source>
        <dbReference type="SAM" id="MobiDB-lite"/>
    </source>
</evidence>
<evidence type="ECO:0000313" key="3">
    <source>
        <dbReference type="EMBL" id="CRZ23657.1"/>
    </source>
</evidence>
<dbReference type="InterPro" id="IPR002999">
    <property type="entry name" value="Tudor"/>
</dbReference>
<evidence type="ECO:0000313" key="4">
    <source>
        <dbReference type="WormBase" id="Bm9375"/>
    </source>
</evidence>
<dbReference type="AlphaFoldDB" id="A0A1I9GD05"/>
<evidence type="ECO:0000259" key="2">
    <source>
        <dbReference type="Pfam" id="PF00567"/>
    </source>
</evidence>